<dbReference type="AlphaFoldDB" id="A0A8J7YA98"/>
<evidence type="ECO:0000313" key="1">
    <source>
        <dbReference type="EMBL" id="MBV0924738.1"/>
    </source>
</evidence>
<dbReference type="RefSeq" id="WP_162317598.1">
    <property type="nucleotide sequence ID" value="NZ_JAHQXF010000002.1"/>
</dbReference>
<proteinExistence type="predicted"/>
<name>A0A8J7YA98_9EURY</name>
<organism evidence="1 2">
    <name type="scientific">Haloarcula limicola</name>
    <dbReference type="NCBI Taxonomy" id="1429915"/>
    <lineage>
        <taxon>Archaea</taxon>
        <taxon>Methanobacteriati</taxon>
        <taxon>Methanobacteriota</taxon>
        <taxon>Stenosarchaea group</taxon>
        <taxon>Halobacteria</taxon>
        <taxon>Halobacteriales</taxon>
        <taxon>Haloarculaceae</taxon>
        <taxon>Haloarcula</taxon>
    </lineage>
</organism>
<dbReference type="Proteomes" id="UP000766550">
    <property type="component" value="Unassembled WGS sequence"/>
</dbReference>
<protein>
    <submittedName>
        <fullName evidence="1">Uncharacterized protein</fullName>
    </submittedName>
</protein>
<gene>
    <name evidence="1" type="ORF">KTS45_11060</name>
</gene>
<sequence length="129" mass="14162">MATSTQSPKQQTPTITSLIHMAITLDVPDGWRELHGSEYPDILAQTDSLRSDDGVHLTAFLWVRDHGTDAVDVVIEEEWTPTDIDPSEYANTAVPVIDMTVTLGEAQRAVDDAGDAWLSWAQTPDDRSA</sequence>
<accession>A0A8J7YA98</accession>
<evidence type="ECO:0000313" key="2">
    <source>
        <dbReference type="Proteomes" id="UP000766550"/>
    </source>
</evidence>
<comment type="caution">
    <text evidence="1">The sequence shown here is derived from an EMBL/GenBank/DDBJ whole genome shotgun (WGS) entry which is preliminary data.</text>
</comment>
<dbReference type="EMBL" id="JAHQXF010000002">
    <property type="protein sequence ID" value="MBV0924738.1"/>
    <property type="molecule type" value="Genomic_DNA"/>
</dbReference>
<keyword evidence="2" id="KW-1185">Reference proteome</keyword>
<reference evidence="1 2" key="1">
    <citation type="submission" date="2021-06" db="EMBL/GenBank/DDBJ databases">
        <title>New haloarchaea isolates fom saline soil.</title>
        <authorList>
            <person name="Duran-Viseras A."/>
            <person name="Sanchez-Porro C.S."/>
            <person name="Ventosa A."/>
        </authorList>
    </citation>
    <scope>NUCLEOTIDE SEQUENCE [LARGE SCALE GENOMIC DNA]</scope>
    <source>
        <strain evidence="1 2">JCM 183640</strain>
    </source>
</reference>